<protein>
    <submittedName>
        <fullName evidence="1">Uncharacterized protein</fullName>
    </submittedName>
</protein>
<dbReference type="AlphaFoldDB" id="A0A937FVP1"/>
<gene>
    <name evidence="1" type="ORF">JMN32_02350</name>
</gene>
<dbReference type="Pfam" id="PF19841">
    <property type="entry name" value="GldN"/>
    <property type="match status" value="2"/>
</dbReference>
<evidence type="ECO:0000313" key="1">
    <source>
        <dbReference type="EMBL" id="MBL6445131.1"/>
    </source>
</evidence>
<keyword evidence="2" id="KW-1185">Reference proteome</keyword>
<dbReference type="EMBL" id="JAEUGD010000004">
    <property type="protein sequence ID" value="MBL6445131.1"/>
    <property type="molecule type" value="Genomic_DNA"/>
</dbReference>
<dbReference type="Proteomes" id="UP000614216">
    <property type="component" value="Unassembled WGS sequence"/>
</dbReference>
<name>A0A937FVP1_9BACT</name>
<accession>A0A937FVP1</accession>
<proteinExistence type="predicted"/>
<dbReference type="RefSeq" id="WP_202854670.1">
    <property type="nucleotide sequence ID" value="NZ_JAEUGD010000004.1"/>
</dbReference>
<comment type="caution">
    <text evidence="1">The sequence shown here is derived from an EMBL/GenBank/DDBJ whole genome shotgun (WGS) entry which is preliminary data.</text>
</comment>
<dbReference type="InterPro" id="IPR019847">
    <property type="entry name" value="Gliding_motility_assoc_GldN"/>
</dbReference>
<evidence type="ECO:0000313" key="2">
    <source>
        <dbReference type="Proteomes" id="UP000614216"/>
    </source>
</evidence>
<reference evidence="1" key="1">
    <citation type="submission" date="2021-01" db="EMBL/GenBank/DDBJ databases">
        <title>Fulvivirga kasyanovii gen. nov., sp nov., a novel member of the phylum Bacteroidetes isolated from seawater in a mussel farm.</title>
        <authorList>
            <person name="Zhao L.-H."/>
            <person name="Wang Z.-J."/>
        </authorList>
    </citation>
    <scope>NUCLEOTIDE SEQUENCE</scope>
    <source>
        <strain evidence="1">29W222</strain>
    </source>
</reference>
<organism evidence="1 2">
    <name type="scientific">Fulvivirga marina</name>
    <dbReference type="NCBI Taxonomy" id="2494733"/>
    <lineage>
        <taxon>Bacteria</taxon>
        <taxon>Pseudomonadati</taxon>
        <taxon>Bacteroidota</taxon>
        <taxon>Cytophagia</taxon>
        <taxon>Cytophagales</taxon>
        <taxon>Fulvivirgaceae</taxon>
        <taxon>Fulvivirga</taxon>
    </lineage>
</organism>
<sequence length="456" mass="53041">MHRLITLLFCLIIINTNAQNGRYLQRIDLSAEENKPFFSRVYSLPQLTIEAIQKGKVHAYDIDYSKNTITSLSREAFKAKMIVYTADNGFGTVDTISYTGRDFTAIEVDVSKRNNRTTGLNYIHFNVNDSSKSERHRFSVSFAELCNYLNQKKTLWVYNSNSWLWKGQVLHSNGYYADDIIYNIFPDTNYSYIHLLRNPEGDYEKLQFYDLDHRLMQELPFQGSSAKAEIKLMATALQEGNYITKNKKKIKTRIAEVSVPSQPLLLDENFFIIQNEEIHLLHPENARFYIEEKELPTLIMQAIEEGKITRVYEDNMLNNEMTQEEWTLQASEEFIYTSSDSDNEEDEEYLLSQRVMYVGRSVTIVSVSWKKYFNHKGEIIAQMPHSIGLFVGPEQTLTGLRKPLGYFSFNDLYHALKNAPEAYYSTPKSGNFINDLMKRDYFSYFTSTSGIFVQSR</sequence>